<keyword evidence="1" id="KW-0812">Transmembrane</keyword>
<evidence type="ECO:0000313" key="3">
    <source>
        <dbReference type="Proteomes" id="UP000199643"/>
    </source>
</evidence>
<dbReference type="Proteomes" id="UP000199643">
    <property type="component" value="Unassembled WGS sequence"/>
</dbReference>
<evidence type="ECO:0000256" key="1">
    <source>
        <dbReference type="SAM" id="Phobius"/>
    </source>
</evidence>
<gene>
    <name evidence="2" type="ORF">SAMN05421827_13118</name>
</gene>
<accession>A0A1G8DRR9</accession>
<sequence>MQFEFFYCSMPQGHGTLERQSTQSALSIQQGGFTLAQAHQKNSGTLFCVQTIHNIKPSFMNTKPLRSRFVSAFLFCRAPVFLILLPLGIDGVLR</sequence>
<protein>
    <submittedName>
        <fullName evidence="2">Uncharacterized protein</fullName>
    </submittedName>
</protein>
<keyword evidence="1" id="KW-1133">Transmembrane helix</keyword>
<organism evidence="2 3">
    <name type="scientific">Pedobacter terrae</name>
    <dbReference type="NCBI Taxonomy" id="405671"/>
    <lineage>
        <taxon>Bacteria</taxon>
        <taxon>Pseudomonadati</taxon>
        <taxon>Bacteroidota</taxon>
        <taxon>Sphingobacteriia</taxon>
        <taxon>Sphingobacteriales</taxon>
        <taxon>Sphingobacteriaceae</taxon>
        <taxon>Pedobacter</taxon>
    </lineage>
</organism>
<feature type="transmembrane region" description="Helical" evidence="1">
    <location>
        <begin position="69"/>
        <end position="89"/>
    </location>
</feature>
<reference evidence="3" key="1">
    <citation type="submission" date="2016-10" db="EMBL/GenBank/DDBJ databases">
        <authorList>
            <person name="Varghese N."/>
            <person name="Submissions S."/>
        </authorList>
    </citation>
    <scope>NUCLEOTIDE SEQUENCE [LARGE SCALE GENOMIC DNA]</scope>
    <source>
        <strain evidence="3">DSM 17933</strain>
    </source>
</reference>
<evidence type="ECO:0000313" key="2">
    <source>
        <dbReference type="EMBL" id="SDH60374.1"/>
    </source>
</evidence>
<dbReference type="EMBL" id="FNCH01000031">
    <property type="protein sequence ID" value="SDH60374.1"/>
    <property type="molecule type" value="Genomic_DNA"/>
</dbReference>
<name>A0A1G8DRR9_9SPHI</name>
<keyword evidence="3" id="KW-1185">Reference proteome</keyword>
<dbReference type="AlphaFoldDB" id="A0A1G8DRR9"/>
<proteinExistence type="predicted"/>
<keyword evidence="1" id="KW-0472">Membrane</keyword>